<sequence>MVATDNRILKEVAAEISAREAKLPFQEVKAKSRSSHLPAAVDVRSVFFSSGCNVVAAFDRFSSDWSDHRDHVDFADAVAACGAAMLAYTVRRGQFDWAIRDIRDIKAKVNIPIFLGDLIIDPYQIHEARVMGVDALELPVWAMDQPRLESLIDRTESLGMTAIVSVRNPAEAHCAVTSGASVVAIDVTGYTGSMTLPEAFSKICQLLPAEIARIVLGGCWTPKELMTFARYSADAVFVPHTKLASTKSLVSAGMHPACPSR</sequence>
<feature type="domain" description="Indole-3-glycerol phosphate synthase" evidence="9">
    <location>
        <begin position="6"/>
        <end position="238"/>
    </location>
</feature>
<comment type="catalytic activity">
    <reaction evidence="1">
        <text>1-(2-carboxyphenylamino)-1-deoxy-D-ribulose 5-phosphate + H(+) = (1S,2R)-1-C-(indol-3-yl)glycerol 3-phosphate + CO2 + H2O</text>
        <dbReference type="Rhea" id="RHEA:23476"/>
        <dbReference type="ChEBI" id="CHEBI:15377"/>
        <dbReference type="ChEBI" id="CHEBI:15378"/>
        <dbReference type="ChEBI" id="CHEBI:16526"/>
        <dbReference type="ChEBI" id="CHEBI:58613"/>
        <dbReference type="ChEBI" id="CHEBI:58866"/>
        <dbReference type="EC" id="4.1.1.48"/>
    </reaction>
</comment>
<dbReference type="PANTHER" id="PTHR22854">
    <property type="entry name" value="TRYPTOPHAN BIOSYNTHESIS PROTEIN"/>
    <property type="match status" value="1"/>
</dbReference>
<reference evidence="10 11" key="1">
    <citation type="submission" date="2013-02" db="EMBL/GenBank/DDBJ databases">
        <title>The complete genome sequence of Corynebacterium callunae DSM 20147.</title>
        <authorList>
            <person name="Ruckert C."/>
            <person name="Albersmeier A."/>
            <person name="Kalinowski J."/>
        </authorList>
    </citation>
    <scope>NUCLEOTIDE SEQUENCE [LARGE SCALE GENOMIC DNA]</scope>
    <source>
        <strain evidence="10 11">DSM 20147</strain>
    </source>
</reference>
<dbReference type="GO" id="GO:0004640">
    <property type="term" value="F:phosphoribosylanthranilate isomerase activity"/>
    <property type="evidence" value="ECO:0007669"/>
    <property type="project" value="TreeGrafter"/>
</dbReference>
<dbReference type="InterPro" id="IPR011060">
    <property type="entry name" value="RibuloseP-bd_barrel"/>
</dbReference>
<dbReference type="KEGG" id="ccn:H924_08790"/>
<comment type="pathway">
    <text evidence="2">Amino-acid biosynthesis; L-tryptophan biosynthesis; L-tryptophan from chorismate: step 4/5.</text>
</comment>
<dbReference type="Gene3D" id="3.20.20.70">
    <property type="entry name" value="Aldolase class I"/>
    <property type="match status" value="1"/>
</dbReference>
<keyword evidence="7" id="KW-0057">Aromatic amino acid biosynthesis</keyword>
<keyword evidence="8" id="KW-0456">Lyase</keyword>
<dbReference type="InterPro" id="IPR045186">
    <property type="entry name" value="Indole-3-glycerol_P_synth"/>
</dbReference>
<name>M1TSG7_9CORY</name>
<evidence type="ECO:0000256" key="5">
    <source>
        <dbReference type="ARBA" id="ARBA00022793"/>
    </source>
</evidence>
<evidence type="ECO:0000256" key="2">
    <source>
        <dbReference type="ARBA" id="ARBA00004696"/>
    </source>
</evidence>
<dbReference type="EMBL" id="CP004354">
    <property type="protein sequence ID" value="AGG67196.1"/>
    <property type="molecule type" value="Genomic_DNA"/>
</dbReference>
<evidence type="ECO:0000313" key="10">
    <source>
        <dbReference type="EMBL" id="AGG67196.1"/>
    </source>
</evidence>
<dbReference type="eggNOG" id="COG0134">
    <property type="taxonomic scope" value="Bacteria"/>
</dbReference>
<dbReference type="PATRIC" id="fig|1121353.3.peg.1791"/>
<dbReference type="InterPro" id="IPR013798">
    <property type="entry name" value="Indole-3-glycerol_P_synth_dom"/>
</dbReference>
<evidence type="ECO:0000256" key="1">
    <source>
        <dbReference type="ARBA" id="ARBA00001633"/>
    </source>
</evidence>
<dbReference type="GO" id="GO:0004425">
    <property type="term" value="F:indole-3-glycerol-phosphate synthase activity"/>
    <property type="evidence" value="ECO:0007669"/>
    <property type="project" value="UniProtKB-EC"/>
</dbReference>
<keyword evidence="4" id="KW-0028">Amino-acid biosynthesis</keyword>
<dbReference type="Proteomes" id="UP000011760">
    <property type="component" value="Chromosome"/>
</dbReference>
<evidence type="ECO:0000256" key="7">
    <source>
        <dbReference type="ARBA" id="ARBA00023141"/>
    </source>
</evidence>
<dbReference type="OrthoDB" id="9804217at2"/>
<keyword evidence="11" id="KW-1185">Reference proteome</keyword>
<accession>M1TSG7</accession>
<proteinExistence type="predicted"/>
<organism evidence="10 11">
    <name type="scientific">Corynebacterium callunae DSM 20147</name>
    <dbReference type="NCBI Taxonomy" id="1121353"/>
    <lineage>
        <taxon>Bacteria</taxon>
        <taxon>Bacillati</taxon>
        <taxon>Actinomycetota</taxon>
        <taxon>Actinomycetes</taxon>
        <taxon>Mycobacteriales</taxon>
        <taxon>Corynebacteriaceae</taxon>
        <taxon>Corynebacterium</taxon>
    </lineage>
</organism>
<dbReference type="Pfam" id="PF00218">
    <property type="entry name" value="IGPS"/>
    <property type="match status" value="1"/>
</dbReference>
<gene>
    <name evidence="10" type="ORF">H924_08790</name>
</gene>
<evidence type="ECO:0000259" key="9">
    <source>
        <dbReference type="Pfam" id="PF00218"/>
    </source>
</evidence>
<dbReference type="STRING" id="1121353.H924_08790"/>
<dbReference type="EC" id="4.1.1.48" evidence="3"/>
<dbReference type="GO" id="GO:0000162">
    <property type="term" value="P:L-tryptophan biosynthetic process"/>
    <property type="evidence" value="ECO:0007669"/>
    <property type="project" value="UniProtKB-UniPathway"/>
</dbReference>
<keyword evidence="5" id="KW-0210">Decarboxylase</keyword>
<evidence type="ECO:0000256" key="8">
    <source>
        <dbReference type="ARBA" id="ARBA00023239"/>
    </source>
</evidence>
<evidence type="ECO:0000256" key="6">
    <source>
        <dbReference type="ARBA" id="ARBA00022822"/>
    </source>
</evidence>
<dbReference type="AlphaFoldDB" id="M1TSG7"/>
<keyword evidence="6" id="KW-0822">Tryptophan biosynthesis</keyword>
<evidence type="ECO:0000256" key="3">
    <source>
        <dbReference type="ARBA" id="ARBA00012362"/>
    </source>
</evidence>
<dbReference type="RefSeq" id="WP_015651627.1">
    <property type="nucleotide sequence ID" value="NC_020506.1"/>
</dbReference>
<dbReference type="UniPathway" id="UPA00035">
    <property type="reaction ID" value="UER00043"/>
</dbReference>
<dbReference type="InterPro" id="IPR013785">
    <property type="entry name" value="Aldolase_TIM"/>
</dbReference>
<dbReference type="SUPFAM" id="SSF51366">
    <property type="entry name" value="Ribulose-phoshate binding barrel"/>
    <property type="match status" value="1"/>
</dbReference>
<dbReference type="HOGENOM" id="CLU_034247_0_0_11"/>
<evidence type="ECO:0000313" key="11">
    <source>
        <dbReference type="Proteomes" id="UP000011760"/>
    </source>
</evidence>
<protein>
    <recommendedName>
        <fullName evidence="3">indole-3-glycerol-phosphate synthase</fullName>
        <ecNumber evidence="3">4.1.1.48</ecNumber>
    </recommendedName>
</protein>
<evidence type="ECO:0000256" key="4">
    <source>
        <dbReference type="ARBA" id="ARBA00022605"/>
    </source>
</evidence>
<dbReference type="PANTHER" id="PTHR22854:SF2">
    <property type="entry name" value="INDOLE-3-GLYCEROL-PHOSPHATE SYNTHASE"/>
    <property type="match status" value="1"/>
</dbReference>